<dbReference type="InterPro" id="IPR050893">
    <property type="entry name" value="Sugar_PTS"/>
</dbReference>
<comment type="caution">
    <text evidence="13">The sequence shown here is derived from an EMBL/GenBank/DDBJ whole genome shotgun (WGS) entry which is preliminary data.</text>
</comment>
<keyword evidence="4" id="KW-0597">Phosphoprotein</keyword>
<comment type="function">
    <text evidence="1">The phosphoenolpyruvate-dependent sugar phosphotransferase system (sugar PTS), a major carbohydrate active transport system, catalyzes the phosphorylation of incoming sugar substrates concomitantly with their translocation across the cell membrane. The enzyme II CmtAB PTS system is involved in D-mannitol transport.</text>
</comment>
<dbReference type="PROSITE" id="PS00372">
    <property type="entry name" value="PTS_EIIA_TYPE_2_HIS"/>
    <property type="match status" value="1"/>
</dbReference>
<sequence>MSDILIKENILTHCKSEPKEEIVKKLGEMLNKSGYTTPAYTEAMLQKEKVFNTHIGFGLAIPHGVEGSNAEVIKSGIAIMTFPQGIQWGDQGTVKLVVGIAGKGDEHMDILSNIAMNCSSEEAVEAIAEADVDSIYSLFTGK</sequence>
<dbReference type="SUPFAM" id="SSF55804">
    <property type="entry name" value="Phoshotransferase/anion transport protein"/>
    <property type="match status" value="1"/>
</dbReference>
<evidence type="ECO:0000256" key="1">
    <source>
        <dbReference type="ARBA" id="ARBA00002434"/>
    </source>
</evidence>
<dbReference type="Pfam" id="PF00359">
    <property type="entry name" value="PTS_EIIA_2"/>
    <property type="match status" value="1"/>
</dbReference>
<evidence type="ECO:0000256" key="6">
    <source>
        <dbReference type="ARBA" id="ARBA00022679"/>
    </source>
</evidence>
<evidence type="ECO:0000256" key="3">
    <source>
        <dbReference type="ARBA" id="ARBA00022448"/>
    </source>
</evidence>
<dbReference type="InterPro" id="IPR016152">
    <property type="entry name" value="PTrfase/Anion_transptr"/>
</dbReference>
<keyword evidence="6" id="KW-0808">Transferase</keyword>
<accession>A0ABU4WKV0</accession>
<dbReference type="Gene3D" id="3.40.930.10">
    <property type="entry name" value="Mannitol-specific EII, Chain A"/>
    <property type="match status" value="1"/>
</dbReference>
<dbReference type="CDD" id="cd00211">
    <property type="entry name" value="PTS_IIA_fru"/>
    <property type="match status" value="1"/>
</dbReference>
<dbReference type="InterPro" id="IPR002178">
    <property type="entry name" value="PTS_EIIA_type-2_dom"/>
</dbReference>
<evidence type="ECO:0000256" key="2">
    <source>
        <dbReference type="ARBA" id="ARBA00014783"/>
    </source>
</evidence>
<name>A0ABU4WKV0_9FIRM</name>
<dbReference type="PANTHER" id="PTHR30181">
    <property type="entry name" value="MANNITOL PERMEASE IIC COMPONENT"/>
    <property type="match status" value="1"/>
</dbReference>
<reference evidence="13 14" key="1">
    <citation type="submission" date="2022-03" db="EMBL/GenBank/DDBJ databases">
        <title>Novel taxa within the pig intestine.</title>
        <authorList>
            <person name="Wylensek D."/>
            <person name="Bishof K."/>
            <person name="Afrizal A."/>
            <person name="Clavel T."/>
        </authorList>
    </citation>
    <scope>NUCLEOTIDE SEQUENCE [LARGE SCALE GENOMIC DNA]</scope>
    <source>
        <strain evidence="13 14">Cla-KB-P134</strain>
    </source>
</reference>
<keyword evidence="3" id="KW-0813">Transport</keyword>
<evidence type="ECO:0000256" key="10">
    <source>
        <dbReference type="ARBA" id="ARBA00030956"/>
    </source>
</evidence>
<evidence type="ECO:0000256" key="11">
    <source>
        <dbReference type="ARBA" id="ARBA00030962"/>
    </source>
</evidence>
<dbReference type="EMBL" id="JALBUS010000005">
    <property type="protein sequence ID" value="MDX8417195.1"/>
    <property type="molecule type" value="Genomic_DNA"/>
</dbReference>
<feature type="domain" description="PTS EIIA type-2" evidence="12">
    <location>
        <begin position="3"/>
        <end position="142"/>
    </location>
</feature>
<evidence type="ECO:0000313" key="14">
    <source>
        <dbReference type="Proteomes" id="UP001285244"/>
    </source>
</evidence>
<evidence type="ECO:0000256" key="8">
    <source>
        <dbReference type="ARBA" id="ARBA00022777"/>
    </source>
</evidence>
<keyword evidence="8" id="KW-0418">Kinase</keyword>
<evidence type="ECO:0000259" key="12">
    <source>
        <dbReference type="PROSITE" id="PS51094"/>
    </source>
</evidence>
<keyword evidence="5 13" id="KW-0762">Sugar transport</keyword>
<protein>
    <recommendedName>
        <fullName evidence="2">Mannitol-specific phosphotransferase enzyme IIA component</fullName>
    </recommendedName>
    <alternativeName>
        <fullName evidence="10">EIIA</fullName>
    </alternativeName>
    <alternativeName>
        <fullName evidence="11">EIII</fullName>
    </alternativeName>
    <alternativeName>
        <fullName evidence="9">PTS system mannitol-specific EIIA component</fullName>
    </alternativeName>
</protein>
<evidence type="ECO:0000256" key="7">
    <source>
        <dbReference type="ARBA" id="ARBA00022683"/>
    </source>
</evidence>
<dbReference type="RefSeq" id="WP_320325488.1">
    <property type="nucleotide sequence ID" value="NZ_JALBUS010000005.1"/>
</dbReference>
<proteinExistence type="predicted"/>
<keyword evidence="14" id="KW-1185">Reference proteome</keyword>
<keyword evidence="7" id="KW-0598">Phosphotransferase system</keyword>
<organism evidence="13 14">
    <name type="scientific">Absicoccus intestinalis</name>
    <dbReference type="NCBI Taxonomy" id="2926319"/>
    <lineage>
        <taxon>Bacteria</taxon>
        <taxon>Bacillati</taxon>
        <taxon>Bacillota</taxon>
        <taxon>Erysipelotrichia</taxon>
        <taxon>Erysipelotrichales</taxon>
        <taxon>Erysipelotrichaceae</taxon>
        <taxon>Absicoccus</taxon>
    </lineage>
</organism>
<dbReference type="PANTHER" id="PTHR30181:SF2">
    <property type="entry name" value="PTS SYSTEM MANNITOL-SPECIFIC EIICBA COMPONENT"/>
    <property type="match status" value="1"/>
</dbReference>
<dbReference type="Proteomes" id="UP001285244">
    <property type="component" value="Unassembled WGS sequence"/>
</dbReference>
<gene>
    <name evidence="13" type="ORF">MOZ64_04985</name>
</gene>
<evidence type="ECO:0000256" key="4">
    <source>
        <dbReference type="ARBA" id="ARBA00022553"/>
    </source>
</evidence>
<evidence type="ECO:0000256" key="5">
    <source>
        <dbReference type="ARBA" id="ARBA00022597"/>
    </source>
</evidence>
<evidence type="ECO:0000313" key="13">
    <source>
        <dbReference type="EMBL" id="MDX8417195.1"/>
    </source>
</evidence>
<evidence type="ECO:0000256" key="9">
    <source>
        <dbReference type="ARBA" id="ARBA00029908"/>
    </source>
</evidence>
<dbReference type="PROSITE" id="PS51094">
    <property type="entry name" value="PTS_EIIA_TYPE_2"/>
    <property type="match status" value="1"/>
</dbReference>